<dbReference type="RefSeq" id="XP_016480747.1">
    <property type="nucleotide sequence ID" value="XM_016625261.1"/>
</dbReference>
<dbReference type="InterPro" id="IPR052343">
    <property type="entry name" value="Retrotransposon-Effector_Assoc"/>
</dbReference>
<dbReference type="PaxDb" id="4097-A0A1S4AVJ0"/>
<dbReference type="PANTHER" id="PTHR46890:SF48">
    <property type="entry name" value="RNA-DIRECTED DNA POLYMERASE"/>
    <property type="match status" value="1"/>
</dbReference>
<sequence>MYKPINSTSVTLIPKVKNPALIKEYRPISYCSTRYKIISKMLTSRLLQVMDTLVDGIQITIVPGRVVTYVKGTLLSHGLIKGYRRKGVRQGGPIYVPLLFLLAMEYLTRVLKTLKDQHDFNYHPRCEKLNIIPLSFADGLLLFCRGDTMSIHILYDCFQDFSKVSGLILNQSKRCVYFAGVPVDIQQEILQKLGFRVDELSFRYHGIFPLPKKVIQTVEAICIRFLWIGDAATNKKALVA</sequence>
<name>A0A1S4AVJ0_TOBAC</name>
<dbReference type="STRING" id="4097.A0A1S4AVJ0"/>
<accession>A0A1S4AVJ0</accession>
<dbReference type="KEGG" id="nta:107801861"/>
<evidence type="ECO:0008006" key="2">
    <source>
        <dbReference type="Google" id="ProtNLM"/>
    </source>
</evidence>
<dbReference type="OrthoDB" id="1302981at2759"/>
<organism evidence="1">
    <name type="scientific">Nicotiana tabacum</name>
    <name type="common">Common tobacco</name>
    <dbReference type="NCBI Taxonomy" id="4097"/>
    <lineage>
        <taxon>Eukaryota</taxon>
        <taxon>Viridiplantae</taxon>
        <taxon>Streptophyta</taxon>
        <taxon>Embryophyta</taxon>
        <taxon>Tracheophyta</taxon>
        <taxon>Spermatophyta</taxon>
        <taxon>Magnoliopsida</taxon>
        <taxon>eudicotyledons</taxon>
        <taxon>Gunneridae</taxon>
        <taxon>Pentapetalae</taxon>
        <taxon>asterids</taxon>
        <taxon>lamiids</taxon>
        <taxon>Solanales</taxon>
        <taxon>Solanaceae</taxon>
        <taxon>Nicotianoideae</taxon>
        <taxon>Nicotianeae</taxon>
        <taxon>Nicotiana</taxon>
    </lineage>
</organism>
<reference evidence="1" key="1">
    <citation type="submission" date="2025-08" db="UniProtKB">
        <authorList>
            <consortium name="RefSeq"/>
        </authorList>
    </citation>
    <scope>IDENTIFICATION</scope>
</reference>
<dbReference type="PANTHER" id="PTHR46890">
    <property type="entry name" value="NON-LTR RETROLELEMENT REVERSE TRANSCRIPTASE-LIKE PROTEIN-RELATED"/>
    <property type="match status" value="1"/>
</dbReference>
<proteinExistence type="predicted"/>
<gene>
    <name evidence="1" type="primary">LOC107801861</name>
</gene>
<evidence type="ECO:0000313" key="1">
    <source>
        <dbReference type="RefSeq" id="XP_016480747.1"/>
    </source>
</evidence>
<dbReference type="AlphaFoldDB" id="A0A1S4AVJ0"/>
<protein>
    <recommendedName>
        <fullName evidence="2">Reverse transcriptase domain-containing protein</fullName>
    </recommendedName>
</protein>